<evidence type="ECO:0000259" key="7">
    <source>
        <dbReference type="Pfam" id="PF02601"/>
    </source>
</evidence>
<dbReference type="RefSeq" id="WP_151860218.1">
    <property type="nucleotide sequence ID" value="NZ_WBZC01000010.1"/>
</dbReference>
<evidence type="ECO:0000256" key="5">
    <source>
        <dbReference type="HAMAP-Rule" id="MF_00378"/>
    </source>
</evidence>
<evidence type="ECO:0000256" key="2">
    <source>
        <dbReference type="ARBA" id="ARBA00022722"/>
    </source>
</evidence>
<dbReference type="InterPro" id="IPR025824">
    <property type="entry name" value="OB-fold_nuc-bd_dom"/>
</dbReference>
<dbReference type="NCBIfam" id="TIGR00237">
    <property type="entry name" value="xseA"/>
    <property type="match status" value="1"/>
</dbReference>
<comment type="subunit">
    <text evidence="5">Heterooligomer composed of large and small subunits.</text>
</comment>
<dbReference type="GO" id="GO:0005737">
    <property type="term" value="C:cytoplasm"/>
    <property type="evidence" value="ECO:0007669"/>
    <property type="project" value="UniProtKB-SubCell"/>
</dbReference>
<evidence type="ECO:0000313" key="10">
    <source>
        <dbReference type="Proteomes" id="UP000432715"/>
    </source>
</evidence>
<comment type="catalytic activity">
    <reaction evidence="5 6">
        <text>Exonucleolytic cleavage in either 5'- to 3'- or 3'- to 5'-direction to yield nucleoside 5'-phosphates.</text>
        <dbReference type="EC" id="3.1.11.6"/>
    </reaction>
</comment>
<keyword evidence="3 5" id="KW-0378">Hydrolase</keyword>
<evidence type="ECO:0000256" key="4">
    <source>
        <dbReference type="ARBA" id="ARBA00022839"/>
    </source>
</evidence>
<dbReference type="GO" id="GO:0008855">
    <property type="term" value="F:exodeoxyribonuclease VII activity"/>
    <property type="evidence" value="ECO:0007669"/>
    <property type="project" value="UniProtKB-UniRule"/>
</dbReference>
<dbReference type="Pfam" id="PF02601">
    <property type="entry name" value="Exonuc_VII_L"/>
    <property type="match status" value="1"/>
</dbReference>
<dbReference type="AlphaFoldDB" id="A0A6I0FDQ0"/>
<feature type="domain" description="OB-fold nucleic acid binding" evidence="8">
    <location>
        <begin position="6"/>
        <end position="100"/>
    </location>
</feature>
<feature type="domain" description="Exonuclease VII large subunit C-terminal" evidence="7">
    <location>
        <begin position="124"/>
        <end position="338"/>
    </location>
</feature>
<dbReference type="EMBL" id="WBZC01000010">
    <property type="protein sequence ID" value="KAB3537386.1"/>
    <property type="molecule type" value="Genomic_DNA"/>
</dbReference>
<comment type="subcellular location">
    <subcellularLocation>
        <location evidence="5 6">Cytoplasm</location>
    </subcellularLocation>
</comment>
<evidence type="ECO:0000259" key="8">
    <source>
        <dbReference type="Pfam" id="PF13742"/>
    </source>
</evidence>
<evidence type="ECO:0000256" key="1">
    <source>
        <dbReference type="ARBA" id="ARBA00022490"/>
    </source>
</evidence>
<comment type="similarity">
    <text evidence="5 6">Belongs to the XseA family.</text>
</comment>
<comment type="caution">
    <text evidence="9">The sequence shown here is derived from an EMBL/GenBank/DDBJ whole genome shotgun (WGS) entry which is preliminary data.</text>
</comment>
<dbReference type="EC" id="3.1.11.6" evidence="5"/>
<dbReference type="PANTHER" id="PTHR30008:SF0">
    <property type="entry name" value="EXODEOXYRIBONUCLEASE 7 LARGE SUBUNIT"/>
    <property type="match status" value="1"/>
</dbReference>
<dbReference type="HAMAP" id="MF_00378">
    <property type="entry name" value="Exonuc_7_L"/>
    <property type="match status" value="1"/>
</dbReference>
<dbReference type="GO" id="GO:0006308">
    <property type="term" value="P:DNA catabolic process"/>
    <property type="evidence" value="ECO:0007669"/>
    <property type="project" value="UniProtKB-UniRule"/>
</dbReference>
<evidence type="ECO:0000256" key="6">
    <source>
        <dbReference type="RuleBase" id="RU004355"/>
    </source>
</evidence>
<dbReference type="GO" id="GO:0009318">
    <property type="term" value="C:exodeoxyribonuclease VII complex"/>
    <property type="evidence" value="ECO:0007669"/>
    <property type="project" value="UniProtKB-UniRule"/>
</dbReference>
<evidence type="ECO:0000256" key="3">
    <source>
        <dbReference type="ARBA" id="ARBA00022801"/>
    </source>
</evidence>
<dbReference type="OrthoDB" id="9802795at2"/>
<keyword evidence="10" id="KW-1185">Reference proteome</keyword>
<dbReference type="InterPro" id="IPR020579">
    <property type="entry name" value="Exonuc_VII_lsu_C"/>
</dbReference>
<comment type="function">
    <text evidence="5">Bidirectionally degrades single-stranded DNA into large acid-insoluble oligonucleotides, which are then degraded further into small acid-soluble oligonucleotides.</text>
</comment>
<dbReference type="PANTHER" id="PTHR30008">
    <property type="entry name" value="EXODEOXYRIBONUCLEASE 7 LARGE SUBUNIT"/>
    <property type="match status" value="1"/>
</dbReference>
<dbReference type="InterPro" id="IPR003753">
    <property type="entry name" value="Exonuc_VII_L"/>
</dbReference>
<keyword evidence="4 5" id="KW-0269">Exonuclease</keyword>
<organism evidence="9 10">
    <name type="scientific">Alkaliphilus pronyensis</name>
    <dbReference type="NCBI Taxonomy" id="1482732"/>
    <lineage>
        <taxon>Bacteria</taxon>
        <taxon>Bacillati</taxon>
        <taxon>Bacillota</taxon>
        <taxon>Clostridia</taxon>
        <taxon>Peptostreptococcales</taxon>
        <taxon>Natronincolaceae</taxon>
        <taxon>Alkaliphilus</taxon>
    </lineage>
</organism>
<reference evidence="9 10" key="1">
    <citation type="submission" date="2019-10" db="EMBL/GenBank/DDBJ databases">
        <title>Alkaliphilus serpentinus sp. nov. and Alkaliphilus pronyensis sp. nov., two novel anaerobic alkaliphilic species isolated from the serpentinized-hosted hydrothermal field of the Prony Bay (New Caledonia).</title>
        <authorList>
            <person name="Postec A."/>
        </authorList>
    </citation>
    <scope>NUCLEOTIDE SEQUENCE [LARGE SCALE GENOMIC DNA]</scope>
    <source>
        <strain evidence="9 10">LacV</strain>
    </source>
</reference>
<gene>
    <name evidence="5" type="primary">xseA</name>
    <name evidence="9" type="ORF">F8154_03595</name>
</gene>
<evidence type="ECO:0000313" key="9">
    <source>
        <dbReference type="EMBL" id="KAB3537386.1"/>
    </source>
</evidence>
<keyword evidence="2 5" id="KW-0540">Nuclease</keyword>
<protein>
    <recommendedName>
        <fullName evidence="5">Exodeoxyribonuclease 7 large subunit</fullName>
        <ecNumber evidence="5">3.1.11.6</ecNumber>
    </recommendedName>
    <alternativeName>
        <fullName evidence="5">Exodeoxyribonuclease VII large subunit</fullName>
        <shortName evidence="5">Exonuclease VII large subunit</shortName>
    </alternativeName>
</protein>
<accession>A0A6I0FDQ0</accession>
<sequence>MQIKVLTVSEVNSYIKRIITADPILYNIRVKGEISNYKLHSSGHAYFTLKDQNSRIRCVMFKNNTQLLKFDLEEGMEVNIKGYISIYERDGQYQLYVNDLEPSGIGSLYKAFQQLKERLDKEGLFDKNKKKPIPFISKKIAVITSPTGSVIKDILSVIDRRFPQVHILLYPVAVQGEESAVKISNAISMANRNEAIDLIILARGGGSIEELWSFNEEIVARAIYNSSIPIISAVGHETDYTISDFVADLRAPTPSAAAELALPDYKEVKGYLLTLSQKLIYLLDSKIYTLREKLEAFQNSYPVKYPYHHINNYRQELDKNTENLMKAIESNKNSKREYLFYLGEKLNSLSPLSILTRGYSLATNEKGQVLSSVSMFKLQDSIKLTVKDGTIKCRVTDVLKED</sequence>
<name>A0A6I0FDQ0_9FIRM</name>
<keyword evidence="1 5" id="KW-0963">Cytoplasm</keyword>
<dbReference type="GO" id="GO:0003676">
    <property type="term" value="F:nucleic acid binding"/>
    <property type="evidence" value="ECO:0007669"/>
    <property type="project" value="InterPro"/>
</dbReference>
<proteinExistence type="inferred from homology"/>
<dbReference type="Proteomes" id="UP000432715">
    <property type="component" value="Unassembled WGS sequence"/>
</dbReference>
<dbReference type="CDD" id="cd04489">
    <property type="entry name" value="ExoVII_LU_OBF"/>
    <property type="match status" value="1"/>
</dbReference>
<dbReference type="Pfam" id="PF13742">
    <property type="entry name" value="tRNA_anti_2"/>
    <property type="match status" value="1"/>
</dbReference>